<feature type="region of interest" description="Disordered" evidence="7">
    <location>
        <begin position="1"/>
        <end position="102"/>
    </location>
</feature>
<feature type="compositionally biased region" description="Basic and acidic residues" evidence="7">
    <location>
        <begin position="10"/>
        <end position="25"/>
    </location>
</feature>
<feature type="compositionally biased region" description="Low complexity" evidence="7">
    <location>
        <begin position="26"/>
        <end position="37"/>
    </location>
</feature>
<evidence type="ECO:0000256" key="2">
    <source>
        <dbReference type="ARBA" id="ARBA00004936"/>
    </source>
</evidence>
<evidence type="ECO:0000256" key="6">
    <source>
        <dbReference type="ARBA" id="ARBA00023136"/>
    </source>
</evidence>
<comment type="caution">
    <text evidence="10">The sequence shown here is derived from an EMBL/GenBank/DDBJ whole genome shotgun (WGS) entry which is preliminary data.</text>
</comment>
<feature type="transmembrane region" description="Helical" evidence="8">
    <location>
        <begin position="112"/>
        <end position="134"/>
    </location>
</feature>
<feature type="domain" description="Sulfatase N-terminal" evidence="9">
    <location>
        <begin position="382"/>
        <end position="683"/>
    </location>
</feature>
<dbReference type="PANTHER" id="PTHR47371:SF3">
    <property type="entry name" value="PHOSPHOGLYCEROL TRANSFERASE I"/>
    <property type="match status" value="1"/>
</dbReference>
<feature type="transmembrane region" description="Helical" evidence="8">
    <location>
        <begin position="236"/>
        <end position="256"/>
    </location>
</feature>
<evidence type="ECO:0000313" key="11">
    <source>
        <dbReference type="Proteomes" id="UP000287609"/>
    </source>
</evidence>
<keyword evidence="6 8" id="KW-0472">Membrane</keyword>
<dbReference type="InterPro" id="IPR050448">
    <property type="entry name" value="OpgB/LTA_synthase_biosynth"/>
</dbReference>
<evidence type="ECO:0000259" key="9">
    <source>
        <dbReference type="Pfam" id="PF00884"/>
    </source>
</evidence>
<keyword evidence="3" id="KW-1003">Cell membrane</keyword>
<name>A0A430FPS2_9BIFI</name>
<keyword evidence="4 8" id="KW-0812">Transmembrane</keyword>
<accession>A0A430FPS2</accession>
<sequence length="777" mass="87631">MHQDPNTYMDKSRENGEYMESKRPEQPQQPSQQPQLEPIEELFIQMRHQPDPFHAPDPAAAPVVHDDAADTEDAQTSSATSTDKVKAAPVKKRRKSEYKHKRAHKQHRPFPGWLYAVLFIVFDLVTLAIVQWGVSAPTTNDSLNRVSLLDMIMKMGKGNFVFLFNVLIIGLIYLALLMLTNRFWIATPILTSVAIIYAVVNRLKIEVRTEPLLPSDLNFLHSDAESIAGFIPTGSAFLITMAVIVLVAIIVLCIVLNHFDGRHGSMVRGRTAATKSLAAIARILLTILPVSGLYFYVMQVGNVDSWAYKVSRAMGDTPSMWDGVYDAQRNGPIVSFLRQIHPTIMQMPDDYSEQTMNDVAKRYSEVATKINTKRSENLTNNTVIYVLSESFSDPTRVPGVKLNKDPMPQIRALKGETTSGLMLSSGYGGGTANLEYMGLTGMSMCNFDASLTSPYQQMLPGASWVPSINQMWGNPKNSIGLHPYEASMYSRAQNYKKMKFSHFYTLSGEDKISHQDHIDDSPYVSDEAAYKSTLEQVESTNNSQFIQLITMQNHMPYKHWYKNNEFKTTNKAGSEKLTDSEREDIETYSKGMEYTDDATMDFLKQLDQVNKPVTVVFYGDHLPGIYKTASKDEKNSIDLHLTDYFIWSNKASEVKGEPIQDIPADTNVYSSPNFFIEQVAQQTDSKVSPFIAFLTRMHQHIAAMEPPVVNKIQGWDRIPEGQAIYLNSKGDPMSVADMSKDTRELLHDYELIQYDITAGNHYLKDTNFMNLPNTKNS</sequence>
<comment type="subcellular location">
    <subcellularLocation>
        <location evidence="1">Cell membrane</location>
        <topology evidence="1">Multi-pass membrane protein</topology>
    </subcellularLocation>
</comment>
<evidence type="ECO:0000313" key="10">
    <source>
        <dbReference type="EMBL" id="RSX54815.1"/>
    </source>
</evidence>
<dbReference type="AlphaFoldDB" id="A0A430FPS2"/>
<evidence type="ECO:0000256" key="8">
    <source>
        <dbReference type="SAM" id="Phobius"/>
    </source>
</evidence>
<reference evidence="10 11" key="1">
    <citation type="submission" date="2018-09" db="EMBL/GenBank/DDBJ databases">
        <title>Characterization of the phylogenetic diversity of five novel species belonging to the genus Bifidobacterium.</title>
        <authorList>
            <person name="Lugli G.A."/>
            <person name="Duranti S."/>
            <person name="Milani C."/>
        </authorList>
    </citation>
    <scope>NUCLEOTIDE SEQUENCE [LARGE SCALE GENOMIC DNA]</scope>
    <source>
        <strain evidence="10 11">2036B</strain>
    </source>
</reference>
<dbReference type="EMBL" id="QXGM01000002">
    <property type="protein sequence ID" value="RSX54815.1"/>
    <property type="molecule type" value="Genomic_DNA"/>
</dbReference>
<organism evidence="10 11">
    <name type="scientific">Bifidobacterium dolichotidis</name>
    <dbReference type="NCBI Taxonomy" id="2306976"/>
    <lineage>
        <taxon>Bacteria</taxon>
        <taxon>Bacillati</taxon>
        <taxon>Actinomycetota</taxon>
        <taxon>Actinomycetes</taxon>
        <taxon>Bifidobacteriales</taxon>
        <taxon>Bifidobacteriaceae</taxon>
        <taxon>Bifidobacterium</taxon>
    </lineage>
</organism>
<feature type="transmembrane region" description="Helical" evidence="8">
    <location>
        <begin position="158"/>
        <end position="176"/>
    </location>
</feature>
<feature type="transmembrane region" description="Helical" evidence="8">
    <location>
        <begin position="277"/>
        <end position="297"/>
    </location>
</feature>
<dbReference type="SUPFAM" id="SSF53649">
    <property type="entry name" value="Alkaline phosphatase-like"/>
    <property type="match status" value="1"/>
</dbReference>
<dbReference type="Pfam" id="PF00884">
    <property type="entry name" value="Sulfatase"/>
    <property type="match status" value="1"/>
</dbReference>
<evidence type="ECO:0000256" key="7">
    <source>
        <dbReference type="SAM" id="MobiDB-lite"/>
    </source>
</evidence>
<dbReference type="Gene3D" id="3.40.720.10">
    <property type="entry name" value="Alkaline Phosphatase, subunit A"/>
    <property type="match status" value="1"/>
</dbReference>
<dbReference type="InterPro" id="IPR017850">
    <property type="entry name" value="Alkaline_phosphatase_core_sf"/>
</dbReference>
<feature type="transmembrane region" description="Helical" evidence="8">
    <location>
        <begin position="183"/>
        <end position="200"/>
    </location>
</feature>
<dbReference type="GO" id="GO:0005886">
    <property type="term" value="C:plasma membrane"/>
    <property type="evidence" value="ECO:0007669"/>
    <property type="project" value="UniProtKB-SubCell"/>
</dbReference>
<keyword evidence="5 8" id="KW-1133">Transmembrane helix</keyword>
<protein>
    <submittedName>
        <fullName evidence="10">Arylsulfatase</fullName>
    </submittedName>
</protein>
<dbReference type="Proteomes" id="UP000287609">
    <property type="component" value="Unassembled WGS sequence"/>
</dbReference>
<evidence type="ECO:0000256" key="4">
    <source>
        <dbReference type="ARBA" id="ARBA00022692"/>
    </source>
</evidence>
<dbReference type="PANTHER" id="PTHR47371">
    <property type="entry name" value="LIPOTEICHOIC ACID SYNTHASE"/>
    <property type="match status" value="1"/>
</dbReference>
<comment type="pathway">
    <text evidence="2">Cell wall biogenesis; lipoteichoic acid biosynthesis.</text>
</comment>
<gene>
    <name evidence="10" type="ORF">D2E26_0869</name>
</gene>
<feature type="compositionally biased region" description="Basic residues" evidence="7">
    <location>
        <begin position="89"/>
        <end position="102"/>
    </location>
</feature>
<evidence type="ECO:0000256" key="1">
    <source>
        <dbReference type="ARBA" id="ARBA00004651"/>
    </source>
</evidence>
<evidence type="ECO:0000256" key="5">
    <source>
        <dbReference type="ARBA" id="ARBA00022989"/>
    </source>
</evidence>
<dbReference type="InterPro" id="IPR000917">
    <property type="entry name" value="Sulfatase_N"/>
</dbReference>
<dbReference type="CDD" id="cd16015">
    <property type="entry name" value="LTA_synthase"/>
    <property type="match status" value="1"/>
</dbReference>
<proteinExistence type="predicted"/>
<keyword evidence="11" id="KW-1185">Reference proteome</keyword>
<evidence type="ECO:0000256" key="3">
    <source>
        <dbReference type="ARBA" id="ARBA00022475"/>
    </source>
</evidence>